<dbReference type="Proteomes" id="UP001497680">
    <property type="component" value="Unassembled WGS sequence"/>
</dbReference>
<sequence>MAYTLQKPVPFSSSVSTASSNTTIQAGHHLLPVTEGISQMKRWHYWQQKQPLVDLTAFDDASRGPWGSVMLMRPRICARVPLVALLGAFIMVVSLAIDPFAQQIINFHAQTIAKPESSSSIIVSNSYQVYDNTKDCLILQLQSALFNGLIIDEPTPLDFTCQPGNCSWPDIATLGMSHDGVGNFTFLTPATFKIGFDITVVTQYRISGGSRLRSS</sequence>
<organism evidence="1 2">
    <name type="scientific">Hypoxylon rubiginosum</name>
    <dbReference type="NCBI Taxonomy" id="110542"/>
    <lineage>
        <taxon>Eukaryota</taxon>
        <taxon>Fungi</taxon>
        <taxon>Dikarya</taxon>
        <taxon>Ascomycota</taxon>
        <taxon>Pezizomycotina</taxon>
        <taxon>Sordariomycetes</taxon>
        <taxon>Xylariomycetidae</taxon>
        <taxon>Xylariales</taxon>
        <taxon>Hypoxylaceae</taxon>
        <taxon>Hypoxylon</taxon>
    </lineage>
</organism>
<reference evidence="1 2" key="1">
    <citation type="journal article" date="2022" name="New Phytol.">
        <title>Ecological generalism drives hyperdiversity of secondary metabolite gene clusters in xylarialean endophytes.</title>
        <authorList>
            <person name="Franco M.E.E."/>
            <person name="Wisecaver J.H."/>
            <person name="Arnold A.E."/>
            <person name="Ju Y.M."/>
            <person name="Slot J.C."/>
            <person name="Ahrendt S."/>
            <person name="Moore L.P."/>
            <person name="Eastman K.E."/>
            <person name="Scott K."/>
            <person name="Konkel Z."/>
            <person name="Mondo S.J."/>
            <person name="Kuo A."/>
            <person name="Hayes R.D."/>
            <person name="Haridas S."/>
            <person name="Andreopoulos B."/>
            <person name="Riley R."/>
            <person name="LaButti K."/>
            <person name="Pangilinan J."/>
            <person name="Lipzen A."/>
            <person name="Amirebrahimi M."/>
            <person name="Yan J."/>
            <person name="Adam C."/>
            <person name="Keymanesh K."/>
            <person name="Ng V."/>
            <person name="Louie K."/>
            <person name="Northen T."/>
            <person name="Drula E."/>
            <person name="Henrissat B."/>
            <person name="Hsieh H.M."/>
            <person name="Youens-Clark K."/>
            <person name="Lutzoni F."/>
            <person name="Miadlikowska J."/>
            <person name="Eastwood D.C."/>
            <person name="Hamelin R.C."/>
            <person name="Grigoriev I.V."/>
            <person name="U'Ren J.M."/>
        </authorList>
    </citation>
    <scope>NUCLEOTIDE SEQUENCE [LARGE SCALE GENOMIC DNA]</scope>
    <source>
        <strain evidence="1 2">ER1909</strain>
    </source>
</reference>
<name>A0ACC0CWT9_9PEZI</name>
<comment type="caution">
    <text evidence="1">The sequence shown here is derived from an EMBL/GenBank/DDBJ whole genome shotgun (WGS) entry which is preliminary data.</text>
</comment>
<protein>
    <submittedName>
        <fullName evidence="1">Uncharacterized protein</fullName>
    </submittedName>
</protein>
<gene>
    <name evidence="1" type="ORF">F4821DRAFT_261670</name>
</gene>
<evidence type="ECO:0000313" key="1">
    <source>
        <dbReference type="EMBL" id="KAI6084773.1"/>
    </source>
</evidence>
<accession>A0ACC0CWT9</accession>
<keyword evidence="2" id="KW-1185">Reference proteome</keyword>
<proteinExistence type="predicted"/>
<dbReference type="EMBL" id="MU394333">
    <property type="protein sequence ID" value="KAI6084773.1"/>
    <property type="molecule type" value="Genomic_DNA"/>
</dbReference>
<evidence type="ECO:0000313" key="2">
    <source>
        <dbReference type="Proteomes" id="UP001497680"/>
    </source>
</evidence>